<sequence length="130" mass="14611">MKGLYASEYKILLPKRTGTLQLFVLEDNQQEEAQQLACYDIQDCIDPEKCSKYFICWDMGIALDAAVVRSSYPEPADAKLTPVRRSWFDRYGCRKGGIYSLSPNMDAKKSGTSFPSENLPVGTRPGKFSP</sequence>
<evidence type="ECO:0000256" key="1">
    <source>
        <dbReference type="SAM" id="MobiDB-lite"/>
    </source>
</evidence>
<evidence type="ECO:0000313" key="2">
    <source>
        <dbReference type="EMBL" id="KAJ8562518.1"/>
    </source>
</evidence>
<gene>
    <name evidence="2" type="ORF">K7X08_011809</name>
</gene>
<dbReference type="Proteomes" id="UP001152561">
    <property type="component" value="Unassembled WGS sequence"/>
</dbReference>
<accession>A0A9Q1RIW6</accession>
<reference evidence="3" key="1">
    <citation type="journal article" date="2023" name="Proc. Natl. Acad. Sci. U.S.A.">
        <title>Genomic and structural basis for evolution of tropane alkaloid biosynthesis.</title>
        <authorList>
            <person name="Wanga Y.-J."/>
            <person name="Taina T."/>
            <person name="Yua J.-Y."/>
            <person name="Lia J."/>
            <person name="Xua B."/>
            <person name="Chenc J."/>
            <person name="D'Auriad J.C."/>
            <person name="Huanga J.-P."/>
            <person name="Huanga S.-X."/>
        </authorList>
    </citation>
    <scope>NUCLEOTIDE SEQUENCE [LARGE SCALE GENOMIC DNA]</scope>
    <source>
        <strain evidence="3">cv. KIB-2019</strain>
    </source>
</reference>
<feature type="region of interest" description="Disordered" evidence="1">
    <location>
        <begin position="99"/>
        <end position="130"/>
    </location>
</feature>
<proteinExistence type="predicted"/>
<evidence type="ECO:0000313" key="3">
    <source>
        <dbReference type="Proteomes" id="UP001152561"/>
    </source>
</evidence>
<protein>
    <submittedName>
        <fullName evidence="2">Uncharacterized protein</fullName>
    </submittedName>
</protein>
<name>A0A9Q1RIW6_9SOLA</name>
<dbReference type="EMBL" id="JAJAGQ010000005">
    <property type="protein sequence ID" value="KAJ8562518.1"/>
    <property type="molecule type" value="Genomic_DNA"/>
</dbReference>
<comment type="caution">
    <text evidence="2">The sequence shown here is derived from an EMBL/GenBank/DDBJ whole genome shotgun (WGS) entry which is preliminary data.</text>
</comment>
<dbReference type="AlphaFoldDB" id="A0A9Q1RIW6"/>
<keyword evidence="3" id="KW-1185">Reference proteome</keyword>
<organism evidence="2 3">
    <name type="scientific">Anisodus acutangulus</name>
    <dbReference type="NCBI Taxonomy" id="402998"/>
    <lineage>
        <taxon>Eukaryota</taxon>
        <taxon>Viridiplantae</taxon>
        <taxon>Streptophyta</taxon>
        <taxon>Embryophyta</taxon>
        <taxon>Tracheophyta</taxon>
        <taxon>Spermatophyta</taxon>
        <taxon>Magnoliopsida</taxon>
        <taxon>eudicotyledons</taxon>
        <taxon>Gunneridae</taxon>
        <taxon>Pentapetalae</taxon>
        <taxon>asterids</taxon>
        <taxon>lamiids</taxon>
        <taxon>Solanales</taxon>
        <taxon>Solanaceae</taxon>
        <taxon>Solanoideae</taxon>
        <taxon>Hyoscyameae</taxon>
        <taxon>Anisodus</taxon>
    </lineage>
</organism>
<dbReference type="OrthoDB" id="10627963at2759"/>